<protein>
    <recommendedName>
        <fullName evidence="4">Outer membrane protein beta-barrel domain-containing protein</fullName>
    </recommendedName>
</protein>
<sequence>MHRSLVTRLTPLALPAAVGLTAALALPQVAMAGKNNKPVRKGGQAEVMVGASACIPGKGECTADGLGETAPSVGMALDIGWRAHPAFFIGGGYSVGWFNPTWQGAGAREFRSAHQQGVFGILRAYIPIWRIDIGFELAPGWSRQAFVAASGGSRTYSQGFALRPGLSLDIWLGRRVFVGAKVDFTFNFHGEVCEKTRGERVCTIERELRQSRVHQLIGGVHVGGSF</sequence>
<dbReference type="OrthoDB" id="5512708at2"/>
<feature type="signal peptide" evidence="1">
    <location>
        <begin position="1"/>
        <end position="32"/>
    </location>
</feature>
<evidence type="ECO:0000256" key="1">
    <source>
        <dbReference type="SAM" id="SignalP"/>
    </source>
</evidence>
<dbReference type="RefSeq" id="WP_106092408.1">
    <property type="nucleotide sequence ID" value="NZ_PVNL01000111.1"/>
</dbReference>
<accession>A0A2S9YC63</accession>
<evidence type="ECO:0008006" key="4">
    <source>
        <dbReference type="Google" id="ProtNLM"/>
    </source>
</evidence>
<keyword evidence="1" id="KW-0732">Signal</keyword>
<gene>
    <name evidence="2" type="ORF">ENSA7_55290</name>
</gene>
<dbReference type="EMBL" id="PVNL01000111">
    <property type="protein sequence ID" value="PRQ02700.1"/>
    <property type="molecule type" value="Genomic_DNA"/>
</dbReference>
<name>A0A2S9YC63_9BACT</name>
<organism evidence="2 3">
    <name type="scientific">Enhygromyxa salina</name>
    <dbReference type="NCBI Taxonomy" id="215803"/>
    <lineage>
        <taxon>Bacteria</taxon>
        <taxon>Pseudomonadati</taxon>
        <taxon>Myxococcota</taxon>
        <taxon>Polyangia</taxon>
        <taxon>Nannocystales</taxon>
        <taxon>Nannocystaceae</taxon>
        <taxon>Enhygromyxa</taxon>
    </lineage>
</organism>
<evidence type="ECO:0000313" key="3">
    <source>
        <dbReference type="Proteomes" id="UP000238823"/>
    </source>
</evidence>
<comment type="caution">
    <text evidence="2">The sequence shown here is derived from an EMBL/GenBank/DDBJ whole genome shotgun (WGS) entry which is preliminary data.</text>
</comment>
<proteinExistence type="predicted"/>
<evidence type="ECO:0000313" key="2">
    <source>
        <dbReference type="EMBL" id="PRQ02700.1"/>
    </source>
</evidence>
<reference evidence="2 3" key="1">
    <citation type="submission" date="2018-03" db="EMBL/GenBank/DDBJ databases">
        <title>Draft Genome Sequences of the Obligatory Marine Myxobacteria Enhygromyxa salina SWB007.</title>
        <authorList>
            <person name="Poehlein A."/>
            <person name="Moghaddam J.A."/>
            <person name="Harms H."/>
            <person name="Alanjari M."/>
            <person name="Koenig G.M."/>
            <person name="Daniel R."/>
            <person name="Schaeberle T.F."/>
        </authorList>
    </citation>
    <scope>NUCLEOTIDE SEQUENCE [LARGE SCALE GENOMIC DNA]</scope>
    <source>
        <strain evidence="2 3">SWB007</strain>
    </source>
</reference>
<feature type="chain" id="PRO_5015709149" description="Outer membrane protein beta-barrel domain-containing protein" evidence="1">
    <location>
        <begin position="33"/>
        <end position="226"/>
    </location>
</feature>
<dbReference type="AlphaFoldDB" id="A0A2S9YC63"/>
<dbReference type="Proteomes" id="UP000238823">
    <property type="component" value="Unassembled WGS sequence"/>
</dbReference>